<feature type="disulfide bond" evidence="6">
    <location>
        <begin position="112"/>
        <end position="117"/>
    </location>
</feature>
<dbReference type="InterPro" id="IPR034164">
    <property type="entry name" value="Pepsin-like_dom"/>
</dbReference>
<dbReference type="PANTHER" id="PTHR47966:SF75">
    <property type="entry name" value="ENDOPEPTIDASE (CTSD), PUTATIVE (AFU_ORTHOLOGUE AFUA_4G07040)-RELATED"/>
    <property type="match status" value="1"/>
</dbReference>
<protein>
    <recommendedName>
        <fullName evidence="9">Peptidase A1 domain-containing protein</fullName>
    </recommendedName>
</protein>
<keyword evidence="4 6" id="KW-1015">Disulfide bond</keyword>
<dbReference type="PROSITE" id="PS00141">
    <property type="entry name" value="ASP_PROTEASE"/>
    <property type="match status" value="1"/>
</dbReference>
<evidence type="ECO:0000256" key="8">
    <source>
        <dbReference type="SAM" id="SignalP"/>
    </source>
</evidence>
<dbReference type="PRINTS" id="PR00792">
    <property type="entry name" value="PEPSIN"/>
</dbReference>
<dbReference type="GO" id="GO:0004190">
    <property type="term" value="F:aspartic-type endopeptidase activity"/>
    <property type="evidence" value="ECO:0007669"/>
    <property type="project" value="UniProtKB-KW"/>
</dbReference>
<dbReference type="EMBL" id="JAHLUH010000014">
    <property type="protein sequence ID" value="KAG7724967.1"/>
    <property type="molecule type" value="Genomic_DNA"/>
</dbReference>
<evidence type="ECO:0000256" key="5">
    <source>
        <dbReference type="PIRSR" id="PIRSR601461-1"/>
    </source>
</evidence>
<evidence type="ECO:0000313" key="10">
    <source>
        <dbReference type="EMBL" id="KAG7724967.1"/>
    </source>
</evidence>
<dbReference type="GO" id="GO:0006508">
    <property type="term" value="P:proteolysis"/>
    <property type="evidence" value="ECO:0007669"/>
    <property type="project" value="UniProtKB-KW"/>
</dbReference>
<evidence type="ECO:0000313" key="11">
    <source>
        <dbReference type="Proteomes" id="UP000738402"/>
    </source>
</evidence>
<dbReference type="InterPro" id="IPR001969">
    <property type="entry name" value="Aspartic_peptidase_AS"/>
</dbReference>
<dbReference type="AlphaFoldDB" id="A0AAN6D3I1"/>
<dbReference type="PROSITE" id="PS51767">
    <property type="entry name" value="PEPTIDASE_A1"/>
    <property type="match status" value="1"/>
</dbReference>
<dbReference type="InterPro" id="IPR001461">
    <property type="entry name" value="Aspartic_peptidase_A1"/>
</dbReference>
<reference evidence="10" key="1">
    <citation type="journal article" date="2021" name="G3 (Bethesda)">
        <title>Genomic diversity, chromosomal rearrangements, and interspecies hybridization in the ogataea polymorpha species complex.</title>
        <authorList>
            <person name="Hanson S.J."/>
            <person name="Cinneide E.O."/>
            <person name="Salzberg L.I."/>
            <person name="Wolfe K.H."/>
            <person name="McGowan J."/>
            <person name="Fitzpatrick D.A."/>
            <person name="Matlin K."/>
        </authorList>
    </citation>
    <scope>NUCLEOTIDE SEQUENCE</scope>
    <source>
        <strain evidence="10">83-405-1</strain>
    </source>
</reference>
<dbReference type="GO" id="GO:0005576">
    <property type="term" value="C:extracellular region"/>
    <property type="evidence" value="ECO:0007669"/>
    <property type="project" value="UniProtKB-ARBA"/>
</dbReference>
<keyword evidence="7" id="KW-0378">Hydrolase</keyword>
<feature type="disulfide bond" evidence="6">
    <location>
        <begin position="328"/>
        <end position="365"/>
    </location>
</feature>
<evidence type="ECO:0000256" key="3">
    <source>
        <dbReference type="ARBA" id="ARBA00022750"/>
    </source>
</evidence>
<name>A0AAN6D3I1_9ASCO</name>
<dbReference type="Gene3D" id="2.40.70.10">
    <property type="entry name" value="Acid Proteases"/>
    <property type="match status" value="2"/>
</dbReference>
<accession>A0AAN6D3I1</accession>
<evidence type="ECO:0000256" key="2">
    <source>
        <dbReference type="ARBA" id="ARBA00022729"/>
    </source>
</evidence>
<evidence type="ECO:0000256" key="1">
    <source>
        <dbReference type="ARBA" id="ARBA00007447"/>
    </source>
</evidence>
<feature type="signal peptide" evidence="8">
    <location>
        <begin position="1"/>
        <end position="15"/>
    </location>
</feature>
<feature type="active site" evidence="5">
    <location>
        <position position="99"/>
    </location>
</feature>
<comment type="similarity">
    <text evidence="1 7">Belongs to the peptidase A1 family.</text>
</comment>
<dbReference type="Proteomes" id="UP000738402">
    <property type="component" value="Unassembled WGS sequence"/>
</dbReference>
<keyword evidence="2 8" id="KW-0732">Signal</keyword>
<keyword evidence="3 7" id="KW-0064">Aspartyl protease</keyword>
<comment type="caution">
    <text evidence="10">The sequence shown here is derived from an EMBL/GenBank/DDBJ whole genome shotgun (WGS) entry which is preliminary data.</text>
</comment>
<dbReference type="SUPFAM" id="SSF50630">
    <property type="entry name" value="Acid proteases"/>
    <property type="match status" value="1"/>
</dbReference>
<dbReference type="InterPro" id="IPR033121">
    <property type="entry name" value="PEPTIDASE_A1"/>
</dbReference>
<feature type="domain" description="Peptidase A1" evidence="9">
    <location>
        <begin position="83"/>
        <end position="404"/>
    </location>
</feature>
<evidence type="ECO:0000256" key="4">
    <source>
        <dbReference type="ARBA" id="ARBA00023157"/>
    </source>
</evidence>
<feature type="chain" id="PRO_5042956493" description="Peptidase A1 domain-containing protein" evidence="8">
    <location>
        <begin position="16"/>
        <end position="498"/>
    </location>
</feature>
<evidence type="ECO:0000256" key="6">
    <source>
        <dbReference type="PIRSR" id="PIRSR601461-2"/>
    </source>
</evidence>
<organism evidence="10 11">
    <name type="scientific">Ogataea haglerorum</name>
    <dbReference type="NCBI Taxonomy" id="1937702"/>
    <lineage>
        <taxon>Eukaryota</taxon>
        <taxon>Fungi</taxon>
        <taxon>Dikarya</taxon>
        <taxon>Ascomycota</taxon>
        <taxon>Saccharomycotina</taxon>
        <taxon>Pichiomycetes</taxon>
        <taxon>Pichiales</taxon>
        <taxon>Pichiaceae</taxon>
        <taxon>Ogataea</taxon>
    </lineage>
</organism>
<dbReference type="InterPro" id="IPR021109">
    <property type="entry name" value="Peptidase_aspartic_dom_sf"/>
</dbReference>
<sequence>MYILELLVLSAVAHSFSVSVPSLPDVKDLYPVDSVEKPPQDFFARIRSHTKQTVLASSQTAQTTLAWQQGMSFIDSDSSNEAYTVNVTVGDDTLPLLIDTGSAYLWVYGANCTDSSCDDKKLYQMSSGRESGSLFTLSYSSGSASGSVVSDSLQLAGLAADDFSFGVASHVPDLFKGYSFAGVLGLPATNATDGMTNLVTFLQNQGSLDKGVFALCLGAYSTANGDSNAGLLVLGKDIAELYDETISYAPVVENSNNYWQIVVDSISVDGYGVSFDKAAVDGDESSTKRLAVVDSGTTSIVTASADATKLHSFFHDSVTDGSNFAVPCNTSYELAFEIGGQKWTLGPEDYLGSAYPSGSQYSGYCVSNIVGSPSLDNGTWILGSLFLKNYYVTFDLDGAKVGLANRTAVQIDASASQSPLSSLPYSQTTAGASSAYYNSSTTPSSHRTRTPSTLSIASSSVSGRASANSSSSSSVVSGWAGKRQLSPPLLLLSLLCLL</sequence>
<dbReference type="PANTHER" id="PTHR47966">
    <property type="entry name" value="BETA-SITE APP-CLEAVING ENZYME, ISOFORM A-RELATED"/>
    <property type="match status" value="1"/>
</dbReference>
<proteinExistence type="inferred from homology"/>
<evidence type="ECO:0000259" key="9">
    <source>
        <dbReference type="PROSITE" id="PS51767"/>
    </source>
</evidence>
<keyword evidence="7" id="KW-0645">Protease</keyword>
<gene>
    <name evidence="10" type="ORF">KL933_004400</name>
</gene>
<dbReference type="CDD" id="cd05471">
    <property type="entry name" value="pepsin_like"/>
    <property type="match status" value="1"/>
</dbReference>
<evidence type="ECO:0000256" key="7">
    <source>
        <dbReference type="RuleBase" id="RU000454"/>
    </source>
</evidence>
<dbReference type="Pfam" id="PF00026">
    <property type="entry name" value="Asp"/>
    <property type="match status" value="1"/>
</dbReference>
<feature type="active site" evidence="5">
    <location>
        <position position="294"/>
    </location>
</feature>